<dbReference type="PANTHER" id="PTHR11461:SF211">
    <property type="entry name" value="GH10112P-RELATED"/>
    <property type="match status" value="1"/>
</dbReference>
<evidence type="ECO:0000313" key="3">
    <source>
        <dbReference type="EMBL" id="MDA1383392.1"/>
    </source>
</evidence>
<reference evidence="3" key="1">
    <citation type="submission" date="2022-12" db="EMBL/GenBank/DDBJ databases">
        <title>Gycomyces niveus sp.nov., a novel actinomycete isolated from soil in Shouguang.</title>
        <authorList>
            <person name="Yang X."/>
        </authorList>
    </citation>
    <scope>NUCLEOTIDE SEQUENCE</scope>
    <source>
        <strain evidence="3">DSM 44724</strain>
    </source>
</reference>
<comment type="caution">
    <text evidence="3">The sequence shown here is derived from an EMBL/GenBank/DDBJ whole genome shotgun (WGS) entry which is preliminary data.</text>
</comment>
<dbReference type="RefSeq" id="WP_270119349.1">
    <property type="nucleotide sequence ID" value="NZ_BAAAOM010000002.1"/>
</dbReference>
<sequence length="398" mass="41999">MGTETTLQSALTPAEVAAANELTRRWFASRPSLPAVASGLGIWPLLAALATGAVGETRDELLTAAGIDDDQAAVIPAGLLQAARSTSAIRLALAVWAGSRVTLDPEWAANLPTDAVGSLTGDAAADKAALDEWASRNTDGLIDHMPLDFGQPIDLVLASALSVRTTWATPFQDSGRVFKQGPWSSLGRCRALTATLRDDLLRISDDASVLTVPGDGDIDVLLALGREDLGPQAVMDSLIGASTDPSWGRSSTELAVGERAVGVEVTETRSTQPQTGPEIDVQTVRFNLDSDIDLSEDAPALGLVIASDEDRAQFDRLAAEPVYVSQAKQTATATFSATGFEAAAVTAIAMTRAAGFVKPQHRHVRTSVRFDRPFAYLARHRPSGLILIAGWVDRPELA</sequence>
<keyword evidence="6" id="KW-1185">Reference proteome</keyword>
<dbReference type="Gene3D" id="3.30.497.10">
    <property type="entry name" value="Antithrombin, subunit I, domain 2"/>
    <property type="match status" value="1"/>
</dbReference>
<gene>
    <name evidence="4" type="ORF">J2S69_000117</name>
    <name evidence="3" type="ORF">O2L01_00250</name>
</gene>
<organism evidence="3 5">
    <name type="scientific">Glycomyces lechevalierae</name>
    <dbReference type="NCBI Taxonomy" id="256034"/>
    <lineage>
        <taxon>Bacteria</taxon>
        <taxon>Bacillati</taxon>
        <taxon>Actinomycetota</taxon>
        <taxon>Actinomycetes</taxon>
        <taxon>Glycomycetales</taxon>
        <taxon>Glycomycetaceae</taxon>
        <taxon>Glycomyces</taxon>
    </lineage>
</organism>
<dbReference type="PANTHER" id="PTHR11461">
    <property type="entry name" value="SERINE PROTEASE INHIBITOR, SERPIN"/>
    <property type="match status" value="1"/>
</dbReference>
<feature type="domain" description="Serpin" evidence="2">
    <location>
        <begin position="20"/>
        <end position="395"/>
    </location>
</feature>
<accession>A0A9X3PIC2</accession>
<proteinExistence type="inferred from homology"/>
<dbReference type="InterPro" id="IPR000215">
    <property type="entry name" value="Serpin_fam"/>
</dbReference>
<evidence type="ECO:0000256" key="1">
    <source>
        <dbReference type="RuleBase" id="RU000411"/>
    </source>
</evidence>
<dbReference type="InterPro" id="IPR042185">
    <property type="entry name" value="Serpin_sf_2"/>
</dbReference>
<keyword evidence="4" id="KW-0722">Serine protease inhibitor</keyword>
<dbReference type="SMART" id="SM00093">
    <property type="entry name" value="SERPIN"/>
    <property type="match status" value="1"/>
</dbReference>
<dbReference type="Gene3D" id="2.30.39.10">
    <property type="entry name" value="Alpha-1-antitrypsin, domain 1"/>
    <property type="match status" value="1"/>
</dbReference>
<reference evidence="4 6" key="2">
    <citation type="submission" date="2023-07" db="EMBL/GenBank/DDBJ databases">
        <title>Sequencing the genomes of 1000 actinobacteria strains.</title>
        <authorList>
            <person name="Klenk H.-P."/>
        </authorList>
    </citation>
    <scope>NUCLEOTIDE SEQUENCE [LARGE SCALE GENOMIC DNA]</scope>
    <source>
        <strain evidence="4 6">DSM 44724</strain>
    </source>
</reference>
<dbReference type="InterPro" id="IPR023796">
    <property type="entry name" value="Serpin_dom"/>
</dbReference>
<evidence type="ECO:0000313" key="6">
    <source>
        <dbReference type="Proteomes" id="UP001183604"/>
    </source>
</evidence>
<dbReference type="InterPro" id="IPR036186">
    <property type="entry name" value="Serpin_sf"/>
</dbReference>
<dbReference type="Proteomes" id="UP001145799">
    <property type="component" value="Unassembled WGS sequence"/>
</dbReference>
<dbReference type="EMBL" id="JAPZVQ010000001">
    <property type="protein sequence ID" value="MDA1383392.1"/>
    <property type="molecule type" value="Genomic_DNA"/>
</dbReference>
<dbReference type="EMBL" id="JAVDYD010000001">
    <property type="protein sequence ID" value="MDR7336398.1"/>
    <property type="molecule type" value="Genomic_DNA"/>
</dbReference>
<evidence type="ECO:0000313" key="5">
    <source>
        <dbReference type="Proteomes" id="UP001145799"/>
    </source>
</evidence>
<dbReference type="GO" id="GO:0005615">
    <property type="term" value="C:extracellular space"/>
    <property type="evidence" value="ECO:0007669"/>
    <property type="project" value="InterPro"/>
</dbReference>
<dbReference type="Pfam" id="PF00079">
    <property type="entry name" value="Serpin"/>
    <property type="match status" value="2"/>
</dbReference>
<comment type="similarity">
    <text evidence="1">Belongs to the serpin family.</text>
</comment>
<dbReference type="Proteomes" id="UP001183604">
    <property type="component" value="Unassembled WGS sequence"/>
</dbReference>
<dbReference type="SUPFAM" id="SSF56574">
    <property type="entry name" value="Serpins"/>
    <property type="match status" value="1"/>
</dbReference>
<name>A0A9X3PIC2_9ACTN</name>
<dbReference type="InterPro" id="IPR042178">
    <property type="entry name" value="Serpin_sf_1"/>
</dbReference>
<dbReference type="GO" id="GO:0004867">
    <property type="term" value="F:serine-type endopeptidase inhibitor activity"/>
    <property type="evidence" value="ECO:0007669"/>
    <property type="project" value="UniProtKB-KW"/>
</dbReference>
<dbReference type="AlphaFoldDB" id="A0A9X3PIC2"/>
<evidence type="ECO:0000313" key="4">
    <source>
        <dbReference type="EMBL" id="MDR7336398.1"/>
    </source>
</evidence>
<protein>
    <submittedName>
        <fullName evidence="4">Serine protease inhibitor</fullName>
    </submittedName>
</protein>
<keyword evidence="4" id="KW-0646">Protease inhibitor</keyword>
<evidence type="ECO:0000259" key="2">
    <source>
        <dbReference type="SMART" id="SM00093"/>
    </source>
</evidence>